<dbReference type="PANTHER" id="PTHR42039:SF1">
    <property type="entry name" value="PUTATIVE (AFU_ORTHOLOGUE AFUA_3G02940)-RELATED"/>
    <property type="match status" value="1"/>
</dbReference>
<feature type="region of interest" description="Disordered" evidence="1">
    <location>
        <begin position="38"/>
        <end position="97"/>
    </location>
</feature>
<dbReference type="STRING" id="98403.A0A151GXZ5"/>
<comment type="caution">
    <text evidence="2">The sequence shown here is derived from an EMBL/GenBank/DDBJ whole genome shotgun (WGS) entry which is preliminary data.</text>
</comment>
<dbReference type="GeneID" id="63715762"/>
<protein>
    <recommendedName>
        <fullName evidence="4">Allergen Asp F4-like protein</fullName>
    </recommendedName>
</protein>
<feature type="compositionally biased region" description="Pro residues" evidence="1">
    <location>
        <begin position="61"/>
        <end position="71"/>
    </location>
</feature>
<evidence type="ECO:0008006" key="4">
    <source>
        <dbReference type="Google" id="ProtNLM"/>
    </source>
</evidence>
<dbReference type="RefSeq" id="XP_040661326.1">
    <property type="nucleotide sequence ID" value="XM_040800443.1"/>
</dbReference>
<proteinExistence type="predicted"/>
<dbReference type="InterPro" id="IPR038903">
    <property type="entry name" value="Allergen_Asp_f_4"/>
</dbReference>
<dbReference type="GO" id="GO:0019863">
    <property type="term" value="F:IgE binding"/>
    <property type="evidence" value="ECO:0007669"/>
    <property type="project" value="InterPro"/>
</dbReference>
<evidence type="ECO:0000313" key="3">
    <source>
        <dbReference type="Proteomes" id="UP000076580"/>
    </source>
</evidence>
<evidence type="ECO:0000256" key="1">
    <source>
        <dbReference type="SAM" id="MobiDB-lite"/>
    </source>
</evidence>
<name>A0A151GXZ5_DRECN</name>
<dbReference type="Pfam" id="PF25312">
    <property type="entry name" value="Allergen_Asp_f_4"/>
    <property type="match status" value="1"/>
</dbReference>
<sequence length="330" mass="34872">MKVSSTAVFMAAAMGAMAHPNFLLRHRSVAHVAHVKSYHAPPPQDDAKNVANVPAASSSSAPPPPSNPSPAPVQSSQQASPKKQGSTGQGPTSFKDFCGRTKRATIADIVSTGNVGTDSDFGCNLMLVSSDIVKQYPYSITFVTHTQDEYKCACWNKMGRDRKPNSGHFLGQEVFQFTIPPGGKQGLAIDANSQGACVCNATALPVFQQTGMFQGSWIEFDFGSERNDDVATKAKELYNGFDASCLTAVDSNAINIPGLMTCLSNDPKSCSTVLPGCVQGGRGYVKGMNALDGISVDTLGTNVHIIAILDYHTGVDVSPFFLPSTPVTDS</sequence>
<dbReference type="AlphaFoldDB" id="A0A151GXZ5"/>
<dbReference type="EMBL" id="LAYC01000001">
    <property type="protein sequence ID" value="KYK61974.1"/>
    <property type="molecule type" value="Genomic_DNA"/>
</dbReference>
<gene>
    <name evidence="2" type="ORF">DCS_03119</name>
</gene>
<accession>A0A151GXZ5</accession>
<organism evidence="2 3">
    <name type="scientific">Drechmeria coniospora</name>
    <name type="common">Nematophagous fungus</name>
    <name type="synonym">Meria coniospora</name>
    <dbReference type="NCBI Taxonomy" id="98403"/>
    <lineage>
        <taxon>Eukaryota</taxon>
        <taxon>Fungi</taxon>
        <taxon>Dikarya</taxon>
        <taxon>Ascomycota</taxon>
        <taxon>Pezizomycotina</taxon>
        <taxon>Sordariomycetes</taxon>
        <taxon>Hypocreomycetidae</taxon>
        <taxon>Hypocreales</taxon>
        <taxon>Ophiocordycipitaceae</taxon>
        <taxon>Drechmeria</taxon>
    </lineage>
</organism>
<dbReference type="PANTHER" id="PTHR42039">
    <property type="entry name" value="PUTATIVE (AFU_ORTHOLOGUE AFUA_3G02940)-RELATED"/>
    <property type="match status" value="1"/>
</dbReference>
<dbReference type="Proteomes" id="UP000076580">
    <property type="component" value="Chromosome 01"/>
</dbReference>
<reference evidence="2 3" key="1">
    <citation type="journal article" date="2016" name="Sci. Rep.">
        <title>Insights into Adaptations to a Near-Obligate Nematode Endoparasitic Lifestyle from the Finished Genome of Drechmeria coniospora.</title>
        <authorList>
            <person name="Zhang L."/>
            <person name="Zhou Z."/>
            <person name="Guo Q."/>
            <person name="Fokkens L."/>
            <person name="Miskei M."/>
            <person name="Pocsi I."/>
            <person name="Zhang W."/>
            <person name="Chen M."/>
            <person name="Wang L."/>
            <person name="Sun Y."/>
            <person name="Donzelli B.G."/>
            <person name="Gibson D.M."/>
            <person name="Nelson D.R."/>
            <person name="Luo J.G."/>
            <person name="Rep M."/>
            <person name="Liu H."/>
            <person name="Yang S."/>
            <person name="Wang J."/>
            <person name="Krasnoff S.B."/>
            <person name="Xu Y."/>
            <person name="Molnar I."/>
            <person name="Lin M."/>
        </authorList>
    </citation>
    <scope>NUCLEOTIDE SEQUENCE [LARGE SCALE GENOMIC DNA]</scope>
    <source>
        <strain evidence="2 3">ARSEF 6962</strain>
    </source>
</reference>
<evidence type="ECO:0000313" key="2">
    <source>
        <dbReference type="EMBL" id="KYK61974.1"/>
    </source>
</evidence>
<feature type="compositionally biased region" description="Low complexity" evidence="1">
    <location>
        <begin position="72"/>
        <end position="83"/>
    </location>
</feature>
<feature type="compositionally biased region" description="Low complexity" evidence="1">
    <location>
        <begin position="49"/>
        <end position="60"/>
    </location>
</feature>
<dbReference type="InParanoid" id="A0A151GXZ5"/>
<dbReference type="GO" id="GO:0005576">
    <property type="term" value="C:extracellular region"/>
    <property type="evidence" value="ECO:0007669"/>
    <property type="project" value="InterPro"/>
</dbReference>
<keyword evidence="3" id="KW-1185">Reference proteome</keyword>